<name>A0ABT6N1Q1_9SPHN</name>
<reference evidence="4" key="1">
    <citation type="submission" date="2023-04" db="EMBL/GenBank/DDBJ databases">
        <title>Sphingomonas sp. MAHUQ-71 isolated from rice field.</title>
        <authorList>
            <person name="Huq M.A."/>
        </authorList>
    </citation>
    <scope>NUCLEOTIDE SEQUENCE</scope>
    <source>
        <strain evidence="4">MAHUQ-71</strain>
    </source>
</reference>
<evidence type="ECO:0000259" key="3">
    <source>
        <dbReference type="SMART" id="SM00421"/>
    </source>
</evidence>
<dbReference type="InterPro" id="IPR036388">
    <property type="entry name" value="WH-like_DNA-bd_sf"/>
</dbReference>
<keyword evidence="2" id="KW-1133">Transmembrane helix</keyword>
<dbReference type="Proteomes" id="UP001160625">
    <property type="component" value="Unassembled WGS sequence"/>
</dbReference>
<feature type="domain" description="HTH luxR-type" evidence="3">
    <location>
        <begin position="5"/>
        <end position="62"/>
    </location>
</feature>
<evidence type="ECO:0000313" key="5">
    <source>
        <dbReference type="Proteomes" id="UP001160625"/>
    </source>
</evidence>
<dbReference type="InterPro" id="IPR016032">
    <property type="entry name" value="Sig_transdc_resp-reg_C-effctor"/>
</dbReference>
<evidence type="ECO:0000313" key="4">
    <source>
        <dbReference type="EMBL" id="MDH7639219.1"/>
    </source>
</evidence>
<feature type="compositionally biased region" description="Basic and acidic residues" evidence="1">
    <location>
        <begin position="113"/>
        <end position="128"/>
    </location>
</feature>
<dbReference type="InterPro" id="IPR000792">
    <property type="entry name" value="Tscrpt_reg_LuxR_C"/>
</dbReference>
<feature type="region of interest" description="Disordered" evidence="1">
    <location>
        <begin position="99"/>
        <end position="128"/>
    </location>
</feature>
<keyword evidence="5" id="KW-1185">Reference proteome</keyword>
<sequence>MDLPFHLLTDSERECLRLVHQGHSSKAIAARRSVRSDRIDKIINSARAKLGGLPRRVAARLLVEFEARNEQAVPAASDAIEPLTQSLGAHRLGVYPGLPNPADTVPATPSREMANDRADTDRRHEPDRSSFAQTLSSLILQAGLVGSGRNDVARMPSMAMIAFIAAAAACTVGAALSLLFVLDHIAAGH</sequence>
<dbReference type="RefSeq" id="WP_281044481.1">
    <property type="nucleotide sequence ID" value="NZ_JARYGZ010000001.1"/>
</dbReference>
<feature type="transmembrane region" description="Helical" evidence="2">
    <location>
        <begin position="159"/>
        <end position="182"/>
    </location>
</feature>
<keyword evidence="2" id="KW-0472">Membrane</keyword>
<dbReference type="Gene3D" id="1.10.10.10">
    <property type="entry name" value="Winged helix-like DNA-binding domain superfamily/Winged helix DNA-binding domain"/>
    <property type="match status" value="1"/>
</dbReference>
<proteinExistence type="predicted"/>
<comment type="caution">
    <text evidence="4">The sequence shown here is derived from an EMBL/GenBank/DDBJ whole genome shotgun (WGS) entry which is preliminary data.</text>
</comment>
<dbReference type="SUPFAM" id="SSF46894">
    <property type="entry name" value="C-terminal effector domain of the bipartite response regulators"/>
    <property type="match status" value="1"/>
</dbReference>
<evidence type="ECO:0000256" key="2">
    <source>
        <dbReference type="SAM" id="Phobius"/>
    </source>
</evidence>
<accession>A0ABT6N1Q1</accession>
<dbReference type="EMBL" id="JARYGZ010000001">
    <property type="protein sequence ID" value="MDH7639219.1"/>
    <property type="molecule type" value="Genomic_DNA"/>
</dbReference>
<protein>
    <recommendedName>
        <fullName evidence="3">HTH luxR-type domain-containing protein</fullName>
    </recommendedName>
</protein>
<keyword evidence="2" id="KW-0812">Transmembrane</keyword>
<evidence type="ECO:0000256" key="1">
    <source>
        <dbReference type="SAM" id="MobiDB-lite"/>
    </source>
</evidence>
<gene>
    <name evidence="4" type="ORF">QGN17_10800</name>
</gene>
<organism evidence="4 5">
    <name type="scientific">Sphingomonas oryzagri</name>
    <dbReference type="NCBI Taxonomy" id="3042314"/>
    <lineage>
        <taxon>Bacteria</taxon>
        <taxon>Pseudomonadati</taxon>
        <taxon>Pseudomonadota</taxon>
        <taxon>Alphaproteobacteria</taxon>
        <taxon>Sphingomonadales</taxon>
        <taxon>Sphingomonadaceae</taxon>
        <taxon>Sphingomonas</taxon>
    </lineage>
</organism>
<dbReference type="SMART" id="SM00421">
    <property type="entry name" value="HTH_LUXR"/>
    <property type="match status" value="1"/>
</dbReference>